<dbReference type="EMBL" id="MU853767">
    <property type="protein sequence ID" value="KAK3943295.1"/>
    <property type="molecule type" value="Genomic_DNA"/>
</dbReference>
<comment type="caution">
    <text evidence="1">The sequence shown here is derived from an EMBL/GenBank/DDBJ whole genome shotgun (WGS) entry which is preliminary data.</text>
</comment>
<reference evidence="2" key="1">
    <citation type="journal article" date="2023" name="Mol. Phylogenet. Evol.">
        <title>Genome-scale phylogeny and comparative genomics of the fungal order Sordariales.</title>
        <authorList>
            <person name="Hensen N."/>
            <person name="Bonometti L."/>
            <person name="Westerberg I."/>
            <person name="Brannstrom I.O."/>
            <person name="Guillou S."/>
            <person name="Cros-Aarteil S."/>
            <person name="Calhoun S."/>
            <person name="Haridas S."/>
            <person name="Kuo A."/>
            <person name="Mondo S."/>
            <person name="Pangilinan J."/>
            <person name="Riley R."/>
            <person name="LaButti K."/>
            <person name="Andreopoulos B."/>
            <person name="Lipzen A."/>
            <person name="Chen C."/>
            <person name="Yan M."/>
            <person name="Daum C."/>
            <person name="Ng V."/>
            <person name="Clum A."/>
            <person name="Steindorff A."/>
            <person name="Ohm R.A."/>
            <person name="Martin F."/>
            <person name="Silar P."/>
            <person name="Natvig D.O."/>
            <person name="Lalanne C."/>
            <person name="Gautier V."/>
            <person name="Ament-Velasquez S.L."/>
            <person name="Kruys A."/>
            <person name="Hutchinson M.I."/>
            <person name="Powell A.J."/>
            <person name="Barry K."/>
            <person name="Miller A.N."/>
            <person name="Grigoriev I.V."/>
            <person name="Debuchy R."/>
            <person name="Gladieux P."/>
            <person name="Hiltunen Thoren M."/>
            <person name="Johannesson H."/>
        </authorList>
    </citation>
    <scope>NUCLEOTIDE SEQUENCE [LARGE SCALE GENOMIC DNA]</scope>
    <source>
        <strain evidence="2">CBS 340.73</strain>
    </source>
</reference>
<proteinExistence type="predicted"/>
<accession>A0AAN6S7H5</accession>
<gene>
    <name evidence="1" type="ORF">QBC46DRAFT_44597</name>
</gene>
<dbReference type="AlphaFoldDB" id="A0AAN6S7H5"/>
<evidence type="ECO:0000313" key="1">
    <source>
        <dbReference type="EMBL" id="KAK3943295.1"/>
    </source>
</evidence>
<dbReference type="Proteomes" id="UP001303473">
    <property type="component" value="Unassembled WGS sequence"/>
</dbReference>
<keyword evidence="2" id="KW-1185">Reference proteome</keyword>
<evidence type="ECO:0000313" key="2">
    <source>
        <dbReference type="Proteomes" id="UP001303473"/>
    </source>
</evidence>
<organism evidence="1 2">
    <name type="scientific">Diplogelasinospora grovesii</name>
    <dbReference type="NCBI Taxonomy" id="303347"/>
    <lineage>
        <taxon>Eukaryota</taxon>
        <taxon>Fungi</taxon>
        <taxon>Dikarya</taxon>
        <taxon>Ascomycota</taxon>
        <taxon>Pezizomycotina</taxon>
        <taxon>Sordariomycetes</taxon>
        <taxon>Sordariomycetidae</taxon>
        <taxon>Sordariales</taxon>
        <taxon>Diplogelasinosporaceae</taxon>
        <taxon>Diplogelasinospora</taxon>
    </lineage>
</organism>
<name>A0AAN6S7H5_9PEZI</name>
<protein>
    <submittedName>
        <fullName evidence="1">Uncharacterized protein</fullName>
    </submittedName>
</protein>
<sequence length="151" mass="17165">MEKLPGKSLRWSIATEKQRRKVMSQLADTFIELHKYPFDLLGSLDRPGYSHVGAFARESLTDFPQSEMRTAGPFSSLEEYHKSSLRLILDLIIREEIYSQQAVDAYLIHRFLIDLVPSVLPPMRSICVRGYLGSTRPTNQGEPKVSRGEPG</sequence>